<accession>A0A5M6DHG7</accession>
<dbReference type="AlphaFoldDB" id="A0A5M6DHG7"/>
<sequence length="271" mass="29687">MKSKLLCLAGTFLLALSVQVNAQAVKTDTISKQTAPSPIVKTDKRQLNFVKVNLFGIPLRNYSFQYERALSKRFSVAIAYRTMPSTGLPFKSLISDAVGDEGIEGEETIDNIRISGSAITPEIRLYLGKKGYGRGFYFAPFYRKATFETNNIPFTYEDSEDTGEENSINLSGKFSSNTGGLMMGAQWALGKYVCLDWWILGAHFGTGKGDFVGLSSKPLSQSDQAAVREELENLDIPFVEKTVNVNANSASLKLEGPWGGLRGGLSLGFKF</sequence>
<reference evidence="2 3" key="1">
    <citation type="submission" date="2019-09" db="EMBL/GenBank/DDBJ databases">
        <title>Genome sequence and assembly of Adhaeribacter sp.</title>
        <authorList>
            <person name="Chhetri G."/>
        </authorList>
    </citation>
    <scope>NUCLEOTIDE SEQUENCE [LARGE SCALE GENOMIC DNA]</scope>
    <source>
        <strain evidence="2 3">DK36</strain>
    </source>
</reference>
<name>A0A5M6DHG7_9BACT</name>
<keyword evidence="3" id="KW-1185">Reference proteome</keyword>
<keyword evidence="1" id="KW-0732">Signal</keyword>
<feature type="chain" id="PRO_5024367324" evidence="1">
    <location>
        <begin position="23"/>
        <end position="271"/>
    </location>
</feature>
<evidence type="ECO:0000313" key="2">
    <source>
        <dbReference type="EMBL" id="KAA5545629.1"/>
    </source>
</evidence>
<evidence type="ECO:0000313" key="3">
    <source>
        <dbReference type="Proteomes" id="UP000323426"/>
    </source>
</evidence>
<gene>
    <name evidence="2" type="ORF">F0145_11860</name>
</gene>
<organism evidence="2 3">
    <name type="scientific">Adhaeribacter rhizoryzae</name>
    <dbReference type="NCBI Taxonomy" id="2607907"/>
    <lineage>
        <taxon>Bacteria</taxon>
        <taxon>Pseudomonadati</taxon>
        <taxon>Bacteroidota</taxon>
        <taxon>Cytophagia</taxon>
        <taxon>Cytophagales</taxon>
        <taxon>Hymenobacteraceae</taxon>
        <taxon>Adhaeribacter</taxon>
    </lineage>
</organism>
<dbReference type="EMBL" id="VWSF01000008">
    <property type="protein sequence ID" value="KAA5545629.1"/>
    <property type="molecule type" value="Genomic_DNA"/>
</dbReference>
<dbReference type="RefSeq" id="WP_223816004.1">
    <property type="nucleotide sequence ID" value="NZ_VWSF01000008.1"/>
</dbReference>
<evidence type="ECO:0000256" key="1">
    <source>
        <dbReference type="SAM" id="SignalP"/>
    </source>
</evidence>
<dbReference type="Proteomes" id="UP000323426">
    <property type="component" value="Unassembled WGS sequence"/>
</dbReference>
<protein>
    <submittedName>
        <fullName evidence="2">DUF3575 domain-containing protein</fullName>
    </submittedName>
</protein>
<feature type="signal peptide" evidence="1">
    <location>
        <begin position="1"/>
        <end position="22"/>
    </location>
</feature>
<comment type="caution">
    <text evidence="2">The sequence shown here is derived from an EMBL/GenBank/DDBJ whole genome shotgun (WGS) entry which is preliminary data.</text>
</comment>
<proteinExistence type="predicted"/>